<reference evidence="1 2" key="1">
    <citation type="submission" date="2019-07" db="EMBL/GenBank/DDBJ databases">
        <title>Whole genome shotgun sequence of Deinococcus cellulosilyticus NBRC 106333.</title>
        <authorList>
            <person name="Hosoyama A."/>
            <person name="Uohara A."/>
            <person name="Ohji S."/>
            <person name="Ichikawa N."/>
        </authorList>
    </citation>
    <scope>NUCLEOTIDE SEQUENCE [LARGE SCALE GENOMIC DNA]</scope>
    <source>
        <strain evidence="1 2">NBRC 106333</strain>
    </source>
</reference>
<dbReference type="EMBL" id="BJXB01000024">
    <property type="protein sequence ID" value="GEM48752.1"/>
    <property type="molecule type" value="Genomic_DNA"/>
</dbReference>
<gene>
    <name evidence="1" type="ORF">DC3_43870</name>
</gene>
<comment type="caution">
    <text evidence="1">The sequence shown here is derived from an EMBL/GenBank/DDBJ whole genome shotgun (WGS) entry which is preliminary data.</text>
</comment>
<protein>
    <submittedName>
        <fullName evidence="1">Uncharacterized protein</fullName>
    </submittedName>
</protein>
<accession>A0A511N7C8</accession>
<evidence type="ECO:0000313" key="2">
    <source>
        <dbReference type="Proteomes" id="UP000321306"/>
    </source>
</evidence>
<sequence length="407" mass="45878">MNTYTVTLQQATEITLIILGHNAQDAIHQARVTLNAAHLHENPTTPLALSTAVYHFTEAREPEVRQLNPALPFLKFHAVPSGIRTEEMVYLPVNELLAVWDIVRVLPATTVGANFTVQGCVMTTPLESSLLCSNHPEVLIASQKLPEPDRLQFHASREDFWISFLTPRGWRDTPHITWASIQHLEHDILQLDPSQSSELQVFEVKLYCDATRRLLVAAHSEEEALGRAQGRPVAYPAPFTPTMEPQYSVAPTPGLHTYLGLYVNAPQSLDAKDQFLAIMPLEEVMACFETIKPLPERLQSLEVMVRAGLVDLDDLQERPSCPEAAHLAILCSEVSLLSPQETARCLMTHDRFRLFFSRRQTVQPSPRKLNQDTEASQTLLTFDVPWNDVEVAMSDIRTVNYQMYVEK</sequence>
<organism evidence="1 2">
    <name type="scientific">Deinococcus cellulosilyticus (strain DSM 18568 / NBRC 106333 / KACC 11606 / 5516J-15)</name>
    <dbReference type="NCBI Taxonomy" id="1223518"/>
    <lineage>
        <taxon>Bacteria</taxon>
        <taxon>Thermotogati</taxon>
        <taxon>Deinococcota</taxon>
        <taxon>Deinococci</taxon>
        <taxon>Deinococcales</taxon>
        <taxon>Deinococcaceae</taxon>
        <taxon>Deinococcus</taxon>
    </lineage>
</organism>
<dbReference type="RefSeq" id="WP_146888085.1">
    <property type="nucleotide sequence ID" value="NZ_BJXB01000024.1"/>
</dbReference>
<dbReference type="Proteomes" id="UP000321306">
    <property type="component" value="Unassembled WGS sequence"/>
</dbReference>
<dbReference type="AlphaFoldDB" id="A0A511N7C8"/>
<name>A0A511N7C8_DEIC1</name>
<keyword evidence="2" id="KW-1185">Reference proteome</keyword>
<evidence type="ECO:0000313" key="1">
    <source>
        <dbReference type="EMBL" id="GEM48752.1"/>
    </source>
</evidence>
<proteinExistence type="predicted"/>
<dbReference type="OrthoDB" id="9817259at2"/>